<dbReference type="Gene3D" id="3.40.47.10">
    <property type="match status" value="1"/>
</dbReference>
<comment type="caution">
    <text evidence="2">The sequence shown here is derived from an EMBL/GenBank/DDBJ whole genome shotgun (WGS) entry which is preliminary data.</text>
</comment>
<dbReference type="STRING" id="511.UZ73_09695"/>
<dbReference type="SUPFAM" id="SSF53901">
    <property type="entry name" value="Thiolase-like"/>
    <property type="match status" value="1"/>
</dbReference>
<dbReference type="AlphaFoldDB" id="A0A2U2BFP8"/>
<organism evidence="2 3">
    <name type="scientific">Alcaligenes faecalis</name>
    <dbReference type="NCBI Taxonomy" id="511"/>
    <lineage>
        <taxon>Bacteria</taxon>
        <taxon>Pseudomonadati</taxon>
        <taxon>Pseudomonadota</taxon>
        <taxon>Betaproteobacteria</taxon>
        <taxon>Burkholderiales</taxon>
        <taxon>Alcaligenaceae</taxon>
        <taxon>Alcaligenes</taxon>
    </lineage>
</organism>
<dbReference type="EMBL" id="QEXO01000005">
    <property type="protein sequence ID" value="PWE12835.1"/>
    <property type="molecule type" value="Genomic_DNA"/>
</dbReference>
<gene>
    <name evidence="2" type="ORF">DF183_18925</name>
</gene>
<dbReference type="InterPro" id="IPR055140">
    <property type="entry name" value="Thiolase_C_2"/>
</dbReference>
<evidence type="ECO:0000313" key="3">
    <source>
        <dbReference type="Proteomes" id="UP000245216"/>
    </source>
</evidence>
<dbReference type="PANTHER" id="PTHR42870:SF1">
    <property type="entry name" value="NON-SPECIFIC LIPID-TRANSFER PROTEIN-LIKE 2"/>
    <property type="match status" value="1"/>
</dbReference>
<evidence type="ECO:0000259" key="1">
    <source>
        <dbReference type="Pfam" id="PF22691"/>
    </source>
</evidence>
<dbReference type="InterPro" id="IPR002155">
    <property type="entry name" value="Thiolase"/>
</dbReference>
<reference evidence="2 3" key="2">
    <citation type="submission" date="2018-05" db="EMBL/GenBank/DDBJ databases">
        <authorList>
            <person name="Lanie J.A."/>
            <person name="Ng W.-L."/>
            <person name="Kazmierczak K.M."/>
            <person name="Andrzejewski T.M."/>
            <person name="Davidsen T.M."/>
            <person name="Wayne K.J."/>
            <person name="Tettelin H."/>
            <person name="Glass J.I."/>
            <person name="Rusch D."/>
            <person name="Podicherti R."/>
            <person name="Tsui H.-C.T."/>
            <person name="Winkler M.E."/>
        </authorList>
    </citation>
    <scope>NUCLEOTIDE SEQUENCE [LARGE SCALE GENOMIC DNA]</scope>
    <source>
        <strain evidence="2 3">YBY</strain>
    </source>
</reference>
<sequence length="386" mass="41343">MTPSFDLDTVRLLGATEVTYTRRGQLGTSELLAQAFKQSLAAAGLKASDVDGLGVASFTHAPDRAIDLAWKLGLKVGWIMDDSNGGASGLNILQHAIRAVQAGDARCIAIVAGDHFQAKDFQQLVENYNQTTYDHLRPLGAGSPNHRFAMLTANQMRKLGLERADYAALVMRQRMWAGMNPGAVYRSPMSLDDYLNAPEVADPLTRLDCVPVVDGANALIVMRSDHPAAQNQPEITVKALRSFHNIDDQQGDGLSTGLAALAPSLWADSGLSPAQMDVVSIYDDYPVMVLAQLQDLSFFEADGAKQFIHESIASGRLALNTSGGQLSAGQAGAACSLHGLVEVMRQLSAQAGERQVAQARYGLVTGYGMVEYRYGMCSTALVLEAL</sequence>
<dbReference type="CDD" id="cd00829">
    <property type="entry name" value="SCP-x_thiolase"/>
    <property type="match status" value="1"/>
</dbReference>
<dbReference type="PANTHER" id="PTHR42870">
    <property type="entry name" value="ACETYL-COA C-ACETYLTRANSFERASE"/>
    <property type="match status" value="1"/>
</dbReference>
<feature type="domain" description="Thiolase C-terminal" evidence="1">
    <location>
        <begin position="249"/>
        <end position="370"/>
    </location>
</feature>
<dbReference type="Pfam" id="PF22691">
    <property type="entry name" value="Thiolase_C_1"/>
    <property type="match status" value="1"/>
</dbReference>
<dbReference type="PIRSF" id="PIRSF000429">
    <property type="entry name" value="Ac-CoA_Ac_transf"/>
    <property type="match status" value="1"/>
</dbReference>
<protein>
    <submittedName>
        <fullName evidence="2">DitF protein</fullName>
    </submittedName>
</protein>
<reference evidence="2 3" key="1">
    <citation type="submission" date="2018-05" db="EMBL/GenBank/DDBJ databases">
        <title>Genome Sequence of an Efficient Indole-Degrading Bacterium, Alcaligenes sp.YBY.</title>
        <authorList>
            <person name="Yang B."/>
        </authorList>
    </citation>
    <scope>NUCLEOTIDE SEQUENCE [LARGE SCALE GENOMIC DNA]</scope>
    <source>
        <strain evidence="2 3">YBY</strain>
    </source>
</reference>
<proteinExistence type="predicted"/>
<evidence type="ECO:0000313" key="2">
    <source>
        <dbReference type="EMBL" id="PWE12835.1"/>
    </source>
</evidence>
<dbReference type="GO" id="GO:0003988">
    <property type="term" value="F:acetyl-CoA C-acyltransferase activity"/>
    <property type="evidence" value="ECO:0007669"/>
    <property type="project" value="UniProtKB-ARBA"/>
</dbReference>
<dbReference type="Proteomes" id="UP000245216">
    <property type="component" value="Unassembled WGS sequence"/>
</dbReference>
<dbReference type="RefSeq" id="WP_109089893.1">
    <property type="nucleotide sequence ID" value="NZ_QEXO01000005.1"/>
</dbReference>
<dbReference type="InterPro" id="IPR016039">
    <property type="entry name" value="Thiolase-like"/>
</dbReference>
<accession>A0A2U2BFP8</accession>
<name>A0A2U2BFP8_ALCFA</name>